<evidence type="ECO:0008006" key="12">
    <source>
        <dbReference type="Google" id="ProtNLM"/>
    </source>
</evidence>
<dbReference type="PRINTS" id="PR02084">
    <property type="entry name" value="GOLM1CASC4"/>
</dbReference>
<keyword evidence="6" id="KW-0175">Coiled coil</keyword>
<keyword evidence="3 9" id="KW-0812">Transmembrane</keyword>
<feature type="transmembrane region" description="Helical" evidence="9">
    <location>
        <begin position="45"/>
        <end position="63"/>
    </location>
</feature>
<feature type="compositionally biased region" description="Basic and acidic residues" evidence="8">
    <location>
        <begin position="406"/>
        <end position="416"/>
    </location>
</feature>
<evidence type="ECO:0000256" key="7">
    <source>
        <dbReference type="ARBA" id="ARBA00023136"/>
    </source>
</evidence>
<organism evidence="10 11">
    <name type="scientific">Conger conger</name>
    <name type="common">Conger eel</name>
    <name type="synonym">Muraena conger</name>
    <dbReference type="NCBI Taxonomy" id="82655"/>
    <lineage>
        <taxon>Eukaryota</taxon>
        <taxon>Metazoa</taxon>
        <taxon>Chordata</taxon>
        <taxon>Craniata</taxon>
        <taxon>Vertebrata</taxon>
        <taxon>Euteleostomi</taxon>
        <taxon>Actinopterygii</taxon>
        <taxon>Neopterygii</taxon>
        <taxon>Teleostei</taxon>
        <taxon>Anguilliformes</taxon>
        <taxon>Congridae</taxon>
        <taxon>Conger</taxon>
    </lineage>
</organism>
<evidence type="ECO:0000256" key="5">
    <source>
        <dbReference type="ARBA" id="ARBA00022989"/>
    </source>
</evidence>
<feature type="compositionally biased region" description="Low complexity" evidence="8">
    <location>
        <begin position="200"/>
        <end position="211"/>
    </location>
</feature>
<evidence type="ECO:0000256" key="3">
    <source>
        <dbReference type="ARBA" id="ARBA00022692"/>
    </source>
</evidence>
<evidence type="ECO:0000256" key="8">
    <source>
        <dbReference type="SAM" id="MobiDB-lite"/>
    </source>
</evidence>
<keyword evidence="7 9" id="KW-0472">Membrane</keyword>
<comment type="subcellular location">
    <subcellularLocation>
        <location evidence="1">Membrane</location>
        <topology evidence="1">Single-pass type II membrane protein</topology>
    </subcellularLocation>
</comment>
<evidence type="ECO:0000313" key="10">
    <source>
        <dbReference type="EMBL" id="KAJ8262794.1"/>
    </source>
</evidence>
<reference evidence="10" key="1">
    <citation type="journal article" date="2023" name="Science">
        <title>Genome structures resolve the early diversification of teleost fishes.</title>
        <authorList>
            <person name="Parey E."/>
            <person name="Louis A."/>
            <person name="Montfort J."/>
            <person name="Bouchez O."/>
            <person name="Roques C."/>
            <person name="Iampietro C."/>
            <person name="Lluch J."/>
            <person name="Castinel A."/>
            <person name="Donnadieu C."/>
            <person name="Desvignes T."/>
            <person name="Floi Bucao C."/>
            <person name="Jouanno E."/>
            <person name="Wen M."/>
            <person name="Mejri S."/>
            <person name="Dirks R."/>
            <person name="Jansen H."/>
            <person name="Henkel C."/>
            <person name="Chen W.J."/>
            <person name="Zahm M."/>
            <person name="Cabau C."/>
            <person name="Klopp C."/>
            <person name="Thompson A.W."/>
            <person name="Robinson-Rechavi M."/>
            <person name="Braasch I."/>
            <person name="Lecointre G."/>
            <person name="Bobe J."/>
            <person name="Postlethwait J.H."/>
            <person name="Berthelot C."/>
            <person name="Roest Crollius H."/>
            <person name="Guiguen Y."/>
        </authorList>
    </citation>
    <scope>NUCLEOTIDE SEQUENCE</scope>
    <source>
        <strain evidence="10">Concon-B</strain>
    </source>
</reference>
<evidence type="ECO:0000256" key="4">
    <source>
        <dbReference type="ARBA" id="ARBA00022968"/>
    </source>
</evidence>
<dbReference type="Proteomes" id="UP001152803">
    <property type="component" value="Unassembled WGS sequence"/>
</dbReference>
<keyword evidence="11" id="KW-1185">Reference proteome</keyword>
<evidence type="ECO:0000313" key="11">
    <source>
        <dbReference type="Proteomes" id="UP001152803"/>
    </source>
</evidence>
<sequence length="416" mass="45151">MCTTSAFPQIAQSCGLGFAHLPDFRLTVAMGGLGNPRRGGRSPPLLIGALIACVLVLGFNYWVSSSRNLELQTRLFEMEGAVRRAAAERLTLEEEKKVFEDKLRIQKGQIPLMEGRHKIQTDTMLDNWKQEKTTLMLNISSSTITIQTLKAHLAILEEIQKQLQDCQSNGVSLSDAMTACKGQLNDLKNECTAKSPPDSPTSQGSSSPSLSRTGQPEKPGLDDTKEPPVSTLRITRKDADPDPLKAKPSALETNEIPKAGEGDAPSPLTGRDVSKPQHSMALLPKSDVPQQELQAAVARPGEELEVIETRSVKLQVTGNGVVQVEKAEKPGEEHGHKPEDNPADNPEDNPRDKPGDQQNTSDSETVKQAQLKTNAGKDQAQGRGPLDLKKAIADYNGDDENEGELEADKQAELAKH</sequence>
<evidence type="ECO:0000256" key="2">
    <source>
        <dbReference type="ARBA" id="ARBA00007474"/>
    </source>
</evidence>
<feature type="compositionally biased region" description="Acidic residues" evidence="8">
    <location>
        <begin position="396"/>
        <end position="405"/>
    </location>
</feature>
<dbReference type="GO" id="GO:0016020">
    <property type="term" value="C:membrane"/>
    <property type="evidence" value="ECO:0007669"/>
    <property type="project" value="UniProtKB-SubCell"/>
</dbReference>
<evidence type="ECO:0000256" key="9">
    <source>
        <dbReference type="SAM" id="Phobius"/>
    </source>
</evidence>
<evidence type="ECO:0000256" key="6">
    <source>
        <dbReference type="ARBA" id="ARBA00023054"/>
    </source>
</evidence>
<feature type="region of interest" description="Disordered" evidence="8">
    <location>
        <begin position="190"/>
        <end position="416"/>
    </location>
</feature>
<comment type="similarity">
    <text evidence="2">Belongs to the GOLM family.</text>
</comment>
<accession>A0A9Q1HU05</accession>
<evidence type="ECO:0000256" key="1">
    <source>
        <dbReference type="ARBA" id="ARBA00004606"/>
    </source>
</evidence>
<feature type="compositionally biased region" description="Polar residues" evidence="8">
    <location>
        <begin position="356"/>
        <end position="373"/>
    </location>
</feature>
<protein>
    <recommendedName>
        <fullName evidence="12">Golgi membrane protein 1</fullName>
    </recommendedName>
</protein>
<dbReference type="OrthoDB" id="9947543at2759"/>
<feature type="compositionally biased region" description="Basic and acidic residues" evidence="8">
    <location>
        <begin position="235"/>
        <end position="245"/>
    </location>
</feature>
<proteinExistence type="inferred from homology"/>
<dbReference type="AlphaFoldDB" id="A0A9Q1HU05"/>
<gene>
    <name evidence="10" type="ORF">COCON_G00152510</name>
</gene>
<keyword evidence="4" id="KW-0735">Signal-anchor</keyword>
<dbReference type="InterPro" id="IPR026139">
    <property type="entry name" value="GOLM1/CASC4"/>
</dbReference>
<dbReference type="EMBL" id="JAFJMO010000011">
    <property type="protein sequence ID" value="KAJ8262794.1"/>
    <property type="molecule type" value="Genomic_DNA"/>
</dbReference>
<comment type="caution">
    <text evidence="10">The sequence shown here is derived from an EMBL/GenBank/DDBJ whole genome shotgun (WGS) entry which is preliminary data.</text>
</comment>
<feature type="compositionally biased region" description="Basic and acidic residues" evidence="8">
    <location>
        <begin position="325"/>
        <end position="340"/>
    </location>
</feature>
<keyword evidence="5 9" id="KW-1133">Transmembrane helix</keyword>
<name>A0A9Q1HU05_CONCO</name>